<organism evidence="5 6">
    <name type="scientific">Microbacterium hatanonis</name>
    <dbReference type="NCBI Taxonomy" id="404366"/>
    <lineage>
        <taxon>Bacteria</taxon>
        <taxon>Bacillati</taxon>
        <taxon>Actinomycetota</taxon>
        <taxon>Actinomycetes</taxon>
        <taxon>Micrococcales</taxon>
        <taxon>Microbacteriaceae</taxon>
        <taxon>Microbacterium</taxon>
    </lineage>
</organism>
<dbReference type="SUPFAM" id="SSF53756">
    <property type="entry name" value="UDP-Glycosyltransferase/glycogen phosphorylase"/>
    <property type="match status" value="1"/>
</dbReference>
<dbReference type="Gene3D" id="3.40.50.2000">
    <property type="entry name" value="Glycogen Phosphorylase B"/>
    <property type="match status" value="2"/>
</dbReference>
<dbReference type="RefSeq" id="WP_147895486.1">
    <property type="nucleotide sequence ID" value="NZ_BAAANR010000001.1"/>
</dbReference>
<dbReference type="CDD" id="cd03794">
    <property type="entry name" value="GT4_WbuB-like"/>
    <property type="match status" value="1"/>
</dbReference>
<evidence type="ECO:0000256" key="1">
    <source>
        <dbReference type="ARBA" id="ARBA00022676"/>
    </source>
</evidence>
<name>A0A5C8HZ36_9MICO</name>
<gene>
    <name evidence="5" type="ORF">FVP77_15815</name>
</gene>
<evidence type="ECO:0000313" key="6">
    <source>
        <dbReference type="Proteomes" id="UP000321034"/>
    </source>
</evidence>
<dbReference type="InterPro" id="IPR001296">
    <property type="entry name" value="Glyco_trans_1"/>
</dbReference>
<keyword evidence="1" id="KW-0328">Glycosyltransferase</keyword>
<comment type="caution">
    <text evidence="5">The sequence shown here is derived from an EMBL/GenBank/DDBJ whole genome shotgun (WGS) entry which is preliminary data.</text>
</comment>
<evidence type="ECO:0000256" key="2">
    <source>
        <dbReference type="ARBA" id="ARBA00022679"/>
    </source>
</evidence>
<dbReference type="Pfam" id="PF13579">
    <property type="entry name" value="Glyco_trans_4_4"/>
    <property type="match status" value="1"/>
</dbReference>
<reference evidence="5 6" key="1">
    <citation type="submission" date="2019-08" db="EMBL/GenBank/DDBJ databases">
        <authorList>
            <person name="Dong K."/>
        </authorList>
    </citation>
    <scope>NUCLEOTIDE SEQUENCE [LARGE SCALE GENOMIC DNA]</scope>
    <source>
        <strain evidence="5 6">JCM14558</strain>
    </source>
</reference>
<dbReference type="GO" id="GO:0016757">
    <property type="term" value="F:glycosyltransferase activity"/>
    <property type="evidence" value="ECO:0007669"/>
    <property type="project" value="UniProtKB-KW"/>
</dbReference>
<feature type="domain" description="Glycosyl transferase family 1" evidence="3">
    <location>
        <begin position="214"/>
        <end position="383"/>
    </location>
</feature>
<proteinExistence type="predicted"/>
<dbReference type="Proteomes" id="UP000321034">
    <property type="component" value="Unassembled WGS sequence"/>
</dbReference>
<accession>A0A5C8HZ36</accession>
<protein>
    <submittedName>
        <fullName evidence="5">Glycosyltransferase</fullName>
    </submittedName>
</protein>
<dbReference type="PANTHER" id="PTHR12526:SF622">
    <property type="entry name" value="GLYCOSYLTRANSFERASE (GROUP I)"/>
    <property type="match status" value="1"/>
</dbReference>
<feature type="domain" description="Glycosyltransferase subfamily 4-like N-terminal" evidence="4">
    <location>
        <begin position="20"/>
        <end position="204"/>
    </location>
</feature>
<sequence>MPRLAPAVTLLGINYPPEPTGISPYTGAMALGLAHNERRIEVVTAHPHYPEWKIREGYGQWSRREHLDGVAVTRLRHYVPMKPTGVRRLLSEISFGLRLVAARWRRPDAIVLISPALFSSAFAAVRARIFHRRTPVVVWVQDLYTLGLSETGQGSGLTGRIIRVVEGWLLRRADRVVVIHERFARRVSEDFFVPRDRIEVVRNWTHLPPMPVVDREAARRALGWGDETIVLHAGNMGVKQGLENVLAAARLADKSGASIRFVLMGNGGEKARLSKDGAGIGALQFLPPLPDDEFAQALIAADVLLVNEKPGVAEMAVPSKLTSYFSTGRPVLAATDETGITAEEVTTAAAGVVVPAGNPSKLLEAALALGADEARSTELGANGLNYRNTVLDETFAIDRFATLLSLLIDGDGSRTSDLHQRPSTSSI</sequence>
<dbReference type="Pfam" id="PF00534">
    <property type="entry name" value="Glycos_transf_1"/>
    <property type="match status" value="1"/>
</dbReference>
<dbReference type="InterPro" id="IPR028098">
    <property type="entry name" value="Glyco_trans_4-like_N"/>
</dbReference>
<evidence type="ECO:0000259" key="3">
    <source>
        <dbReference type="Pfam" id="PF00534"/>
    </source>
</evidence>
<evidence type="ECO:0000259" key="4">
    <source>
        <dbReference type="Pfam" id="PF13579"/>
    </source>
</evidence>
<evidence type="ECO:0000313" key="5">
    <source>
        <dbReference type="EMBL" id="TXK10311.1"/>
    </source>
</evidence>
<keyword evidence="2 5" id="KW-0808">Transferase</keyword>
<dbReference type="PANTHER" id="PTHR12526">
    <property type="entry name" value="GLYCOSYLTRANSFERASE"/>
    <property type="match status" value="1"/>
</dbReference>
<dbReference type="OrthoDB" id="3180470at2"/>
<dbReference type="EMBL" id="VRSV01000002">
    <property type="protein sequence ID" value="TXK10311.1"/>
    <property type="molecule type" value="Genomic_DNA"/>
</dbReference>
<dbReference type="AlphaFoldDB" id="A0A5C8HZ36"/>
<keyword evidence="6" id="KW-1185">Reference proteome</keyword>